<keyword evidence="1" id="KW-0808">Transferase</keyword>
<dbReference type="RefSeq" id="WP_164325418.1">
    <property type="nucleotide sequence ID" value="NZ_JAAGLU010000847.1"/>
</dbReference>
<dbReference type="AlphaFoldDB" id="A0A6B3CAL0"/>
<reference evidence="1" key="1">
    <citation type="submission" date="2020-01" db="EMBL/GenBank/DDBJ databases">
        <title>Insect and environment-associated Actinomycetes.</title>
        <authorList>
            <person name="Currrie C."/>
            <person name="Chevrette M."/>
            <person name="Carlson C."/>
            <person name="Stubbendieck R."/>
            <person name="Wendt-Pienkowski E."/>
        </authorList>
    </citation>
    <scope>NUCLEOTIDE SEQUENCE</scope>
    <source>
        <strain evidence="1">SID12501</strain>
    </source>
</reference>
<feature type="non-terminal residue" evidence="1">
    <location>
        <position position="137"/>
    </location>
</feature>
<sequence length="137" mass="14791">FYDNRGLDEVFVGLANSDIDVQRTIRLHVFSNHVDDVGARAAALGVAGSVHSLPYLSYADFLPALRQFDVLLADDVNRGAGLLVNPFLPSKVSDYLASGVPVWGLVDDGSPLSRMDLAYRTRVGDSNAAMRTLARLA</sequence>
<gene>
    <name evidence="1" type="ORF">G3I71_48785</name>
</gene>
<organism evidence="1">
    <name type="scientific">Streptomyces sp. SID12501</name>
    <dbReference type="NCBI Taxonomy" id="2706042"/>
    <lineage>
        <taxon>Bacteria</taxon>
        <taxon>Bacillati</taxon>
        <taxon>Actinomycetota</taxon>
        <taxon>Actinomycetes</taxon>
        <taxon>Kitasatosporales</taxon>
        <taxon>Streptomycetaceae</taxon>
        <taxon>Streptomyces</taxon>
    </lineage>
</organism>
<dbReference type="EMBL" id="JAAGLU010000847">
    <property type="protein sequence ID" value="NEC93454.1"/>
    <property type="molecule type" value="Genomic_DNA"/>
</dbReference>
<evidence type="ECO:0000313" key="1">
    <source>
        <dbReference type="EMBL" id="NEC93454.1"/>
    </source>
</evidence>
<comment type="caution">
    <text evidence="1">The sequence shown here is derived from an EMBL/GenBank/DDBJ whole genome shotgun (WGS) entry which is preliminary data.</text>
</comment>
<name>A0A6B3CAL0_9ACTN</name>
<feature type="non-terminal residue" evidence="1">
    <location>
        <position position="1"/>
    </location>
</feature>
<proteinExistence type="predicted"/>
<protein>
    <submittedName>
        <fullName evidence="1">Glycosyltransferase family 4 protein</fullName>
    </submittedName>
</protein>
<accession>A0A6B3CAL0</accession>
<dbReference type="GO" id="GO:0016740">
    <property type="term" value="F:transferase activity"/>
    <property type="evidence" value="ECO:0007669"/>
    <property type="project" value="UniProtKB-KW"/>
</dbReference>